<organism evidence="1 2">
    <name type="scientific">Clostridium isatidis</name>
    <dbReference type="NCBI Taxonomy" id="182773"/>
    <lineage>
        <taxon>Bacteria</taxon>
        <taxon>Bacillati</taxon>
        <taxon>Bacillota</taxon>
        <taxon>Clostridia</taxon>
        <taxon>Eubacteriales</taxon>
        <taxon>Clostridiaceae</taxon>
        <taxon>Clostridium</taxon>
    </lineage>
</organism>
<dbReference type="Proteomes" id="UP000264883">
    <property type="component" value="Chromosome"/>
</dbReference>
<dbReference type="AlphaFoldDB" id="A0A343J9P6"/>
<gene>
    <name evidence="1" type="ORF">BEN51_01725</name>
</gene>
<name>A0A343J9P6_9CLOT</name>
<dbReference type="KEGG" id="cia:BEN51_01725"/>
<keyword evidence="2" id="KW-1185">Reference proteome</keyword>
<protein>
    <recommendedName>
        <fullName evidence="3">DUF4003 domain-containing protein</fullName>
    </recommendedName>
</protein>
<evidence type="ECO:0000313" key="2">
    <source>
        <dbReference type="Proteomes" id="UP000264883"/>
    </source>
</evidence>
<evidence type="ECO:0008006" key="3">
    <source>
        <dbReference type="Google" id="ProtNLM"/>
    </source>
</evidence>
<dbReference type="InterPro" id="IPR025062">
    <property type="entry name" value="DUF4003"/>
</dbReference>
<dbReference type="EMBL" id="CP016786">
    <property type="protein sequence ID" value="ASW42254.1"/>
    <property type="molecule type" value="Genomic_DNA"/>
</dbReference>
<evidence type="ECO:0000313" key="1">
    <source>
        <dbReference type="EMBL" id="ASW42254.1"/>
    </source>
</evidence>
<reference evidence="1 2" key="1">
    <citation type="submission" date="2016-08" db="EMBL/GenBank/DDBJ databases">
        <title>Complete Genome Sequence Of The Indigo Reducing Clostridium isatidis DSM15098.</title>
        <authorList>
            <person name="Little G.T."/>
            <person name="Minton N.P."/>
        </authorList>
    </citation>
    <scope>NUCLEOTIDE SEQUENCE [LARGE SCALE GENOMIC DNA]</scope>
    <source>
        <strain evidence="1 2">DSM 15098</strain>
    </source>
</reference>
<dbReference type="RefSeq" id="WP_119864383.1">
    <property type="nucleotide sequence ID" value="NZ_CP016786.1"/>
</dbReference>
<accession>A0A343J9P6</accession>
<dbReference type="Pfam" id="PF13170">
    <property type="entry name" value="DUF4003"/>
    <property type="match status" value="1"/>
</dbReference>
<dbReference type="OrthoDB" id="1778393at2"/>
<sequence>MRELLSNRIQLFIRNREIMKKNFKLEYSMIYYLCSYIYTENNKILDPDKIKEAKRIINKNTGIFSYFKGVAKLAESTKLSLKNDMEGEFLEVLKTYKLLKKEFRSSEYLPSVACFISENRHTLDVENLIKKSVEVYKLMKNNHPFLTSSEDVMLATLIAMTKENIDETIRSMEYAYKKLKKHFISSNSVQSVSHVLTLTEGDIDLKINKLLNIFNKLRENNLKYGKTNELAILAILALSEKTVEEITRDIIDIFNVLKKEKLVGFFSATKAQGLMFAALLLIIDYTKESNQNAFKEIAVKSVISIIIEEIALMSTVAITSAAAASSASS</sequence>
<proteinExistence type="predicted"/>